<organism evidence="19">
    <name type="scientific">Leptocylindrus danicus</name>
    <dbReference type="NCBI Taxonomy" id="163516"/>
    <lineage>
        <taxon>Eukaryota</taxon>
        <taxon>Sar</taxon>
        <taxon>Stramenopiles</taxon>
        <taxon>Ochrophyta</taxon>
        <taxon>Bacillariophyta</taxon>
        <taxon>Coscinodiscophyceae</taxon>
        <taxon>Chaetocerotophycidae</taxon>
        <taxon>Leptocylindrales</taxon>
        <taxon>Leptocylindraceae</taxon>
        <taxon>Leptocylindrus</taxon>
    </lineage>
</organism>
<feature type="transmembrane region" description="Helical" evidence="17">
    <location>
        <begin position="279"/>
        <end position="303"/>
    </location>
</feature>
<feature type="transmembrane region" description="Helical" evidence="17">
    <location>
        <begin position="318"/>
        <end position="336"/>
    </location>
</feature>
<proteinExistence type="inferred from homology"/>
<dbReference type="PANTHER" id="PTHR48020">
    <property type="entry name" value="PROTON MYO-INOSITOL COTRANSPORTER"/>
    <property type="match status" value="1"/>
</dbReference>
<comment type="catalytic activity">
    <reaction evidence="8">
        <text>D-galactose(in) = D-galactose(out)</text>
        <dbReference type="Rhea" id="RHEA:34915"/>
        <dbReference type="ChEBI" id="CHEBI:4139"/>
    </reaction>
    <physiologicalReaction direction="right-to-left" evidence="8">
        <dbReference type="Rhea" id="RHEA:34917"/>
    </physiologicalReaction>
</comment>
<evidence type="ECO:0000256" key="3">
    <source>
        <dbReference type="ARBA" id="ARBA00011738"/>
    </source>
</evidence>
<evidence type="ECO:0000256" key="2">
    <source>
        <dbReference type="ARBA" id="ARBA00010992"/>
    </source>
</evidence>
<keyword evidence="6 17" id="KW-1133">Transmembrane helix</keyword>
<evidence type="ECO:0000256" key="8">
    <source>
        <dbReference type="ARBA" id="ARBA00044637"/>
    </source>
</evidence>
<feature type="transmembrane region" description="Helical" evidence="17">
    <location>
        <begin position="379"/>
        <end position="398"/>
    </location>
</feature>
<evidence type="ECO:0000256" key="1">
    <source>
        <dbReference type="ARBA" id="ARBA00004141"/>
    </source>
</evidence>
<dbReference type="GO" id="GO:0016020">
    <property type="term" value="C:membrane"/>
    <property type="evidence" value="ECO:0007669"/>
    <property type="project" value="UniProtKB-SubCell"/>
</dbReference>
<evidence type="ECO:0000256" key="17">
    <source>
        <dbReference type="SAM" id="Phobius"/>
    </source>
</evidence>
<feature type="transmembrane region" description="Helical" evidence="17">
    <location>
        <begin position="130"/>
        <end position="148"/>
    </location>
</feature>
<protein>
    <recommendedName>
        <fullName evidence="14">Hexose transporter 1</fullName>
    </recommendedName>
</protein>
<evidence type="ECO:0000256" key="13">
    <source>
        <dbReference type="ARBA" id="ARBA00044710"/>
    </source>
</evidence>
<keyword evidence="5 17" id="KW-0812">Transmembrane</keyword>
<dbReference type="PRINTS" id="PR00171">
    <property type="entry name" value="SUGRTRNSPORT"/>
</dbReference>
<sequence length="512" mass="56435">MSAQFDELSTTSKETSTPTVRSQEDSIEVTNEVKLFAFCAALNSCNLGFDIGVYTGASSLIQDDLGLSDTELEIFLGSINFFAIIGALGSAWFSDQYGRLHTFKMSAFIFNIGILFTIFAQGYWSLMVGRFFIGVGVGTGFAIDPIYIAEISPAVHRGGLVTWSELATNFGIVLGFTSLLVYSPLSDGLQWRMMVGTGGILPLVMIYLSSYVMIESPRWLVAKNKAEEAEQNLTRLYPEGFAVTDVLEEIQESLMEEKRVQQDLGWGFFWNPPPAIRRMLIVGIGAAGLQQVVGIDAIQYYLIQILDDAGIEGNYEQAGWLIFLGILKFSFIFVAIKMFDTIGRRPLFFLSLTGMIIALLVLAFNFFGSKYEPVTIMSLGLYLIMFTIGMGPGSWLIPSEVFSTNIRAKAMSVATVTNRLVATIVSSTTLTAKNTIGFGTYFLILAGCCFLVLLFYIHVVPETKGKHLEEMTHYFAEITNDQSILELESRVSIIGDPTSPLLSGNGRESTYV</sequence>
<feature type="transmembrane region" description="Helical" evidence="17">
    <location>
        <begin position="348"/>
        <end position="367"/>
    </location>
</feature>
<dbReference type="InterPro" id="IPR020846">
    <property type="entry name" value="MFS_dom"/>
</dbReference>
<name>A0A7S2KRZ3_9STRA</name>
<gene>
    <name evidence="19" type="ORF">LDAN0321_LOCUS11198</name>
</gene>
<feature type="transmembrane region" description="Helical" evidence="17">
    <location>
        <begin position="74"/>
        <end position="93"/>
    </location>
</feature>
<evidence type="ECO:0000256" key="11">
    <source>
        <dbReference type="ARBA" id="ARBA00044662"/>
    </source>
</evidence>
<dbReference type="InterPro" id="IPR036259">
    <property type="entry name" value="MFS_trans_sf"/>
</dbReference>
<evidence type="ECO:0000256" key="7">
    <source>
        <dbReference type="ARBA" id="ARBA00023136"/>
    </source>
</evidence>
<keyword evidence="4 15" id="KW-0813">Transport</keyword>
<dbReference type="PANTHER" id="PTHR48020:SF12">
    <property type="entry name" value="PROTON MYO-INOSITOL COTRANSPORTER"/>
    <property type="match status" value="1"/>
</dbReference>
<comment type="catalytic activity">
    <reaction evidence="9">
        <text>D-glucose(out) = D-glucose(in)</text>
        <dbReference type="Rhea" id="RHEA:60376"/>
        <dbReference type="ChEBI" id="CHEBI:4167"/>
    </reaction>
    <physiologicalReaction direction="left-to-right" evidence="9">
        <dbReference type="Rhea" id="RHEA:60377"/>
    </physiologicalReaction>
</comment>
<dbReference type="InterPro" id="IPR005828">
    <property type="entry name" value="MFS_sugar_transport-like"/>
</dbReference>
<feature type="transmembrane region" description="Helical" evidence="17">
    <location>
        <begin position="438"/>
        <end position="457"/>
    </location>
</feature>
<evidence type="ECO:0000256" key="6">
    <source>
        <dbReference type="ARBA" id="ARBA00022989"/>
    </source>
</evidence>
<comment type="catalytic activity">
    <reaction evidence="12">
        <text>D-glucosamine(out) = D-glucosamine(in)</text>
        <dbReference type="Rhea" id="RHEA:78423"/>
        <dbReference type="ChEBI" id="CHEBI:58723"/>
    </reaction>
    <physiologicalReaction direction="left-to-right" evidence="12">
        <dbReference type="Rhea" id="RHEA:78424"/>
    </physiologicalReaction>
</comment>
<comment type="catalytic activity">
    <reaction evidence="11">
        <text>D-mannose(out) = D-mannose(in)</text>
        <dbReference type="Rhea" id="RHEA:78391"/>
        <dbReference type="ChEBI" id="CHEBI:4208"/>
    </reaction>
    <physiologicalReaction direction="left-to-right" evidence="11">
        <dbReference type="Rhea" id="RHEA:78392"/>
    </physiologicalReaction>
</comment>
<comment type="subunit">
    <text evidence="3">Homodimer.</text>
</comment>
<keyword evidence="7 17" id="KW-0472">Membrane</keyword>
<feature type="domain" description="Major facilitator superfamily (MFS) profile" evidence="18">
    <location>
        <begin position="36"/>
        <end position="464"/>
    </location>
</feature>
<dbReference type="PROSITE" id="PS00217">
    <property type="entry name" value="SUGAR_TRANSPORT_2"/>
    <property type="match status" value="1"/>
</dbReference>
<evidence type="ECO:0000313" key="19">
    <source>
        <dbReference type="EMBL" id="CAD9584110.1"/>
    </source>
</evidence>
<evidence type="ECO:0000256" key="4">
    <source>
        <dbReference type="ARBA" id="ARBA00022448"/>
    </source>
</evidence>
<feature type="transmembrane region" description="Helical" evidence="17">
    <location>
        <begin position="194"/>
        <end position="214"/>
    </location>
</feature>
<feature type="region of interest" description="Disordered" evidence="16">
    <location>
        <begin position="1"/>
        <end position="24"/>
    </location>
</feature>
<reference evidence="19" key="1">
    <citation type="submission" date="2021-01" db="EMBL/GenBank/DDBJ databases">
        <authorList>
            <person name="Corre E."/>
            <person name="Pelletier E."/>
            <person name="Niang G."/>
            <person name="Scheremetjew M."/>
            <person name="Finn R."/>
            <person name="Kale V."/>
            <person name="Holt S."/>
            <person name="Cochrane G."/>
            <person name="Meng A."/>
            <person name="Brown T."/>
            <person name="Cohen L."/>
        </authorList>
    </citation>
    <scope>NUCLEOTIDE SEQUENCE</scope>
    <source>
        <strain evidence="19">B650</strain>
    </source>
</reference>
<dbReference type="SUPFAM" id="SSF103473">
    <property type="entry name" value="MFS general substrate transporter"/>
    <property type="match status" value="1"/>
</dbReference>
<dbReference type="EMBL" id="HBGY01017311">
    <property type="protein sequence ID" value="CAD9584110.1"/>
    <property type="molecule type" value="Transcribed_RNA"/>
</dbReference>
<evidence type="ECO:0000256" key="14">
    <source>
        <dbReference type="ARBA" id="ARBA00044780"/>
    </source>
</evidence>
<dbReference type="InterPro" id="IPR003663">
    <property type="entry name" value="Sugar/inositol_transpt"/>
</dbReference>
<comment type="catalytic activity">
    <reaction evidence="13">
        <text>D-fructose(out) = D-fructose(in)</text>
        <dbReference type="Rhea" id="RHEA:60372"/>
        <dbReference type="ChEBI" id="CHEBI:37721"/>
    </reaction>
    <physiologicalReaction direction="left-to-right" evidence="13">
        <dbReference type="Rhea" id="RHEA:60373"/>
    </physiologicalReaction>
</comment>
<dbReference type="InterPro" id="IPR050814">
    <property type="entry name" value="Myo-inositol_Transporter"/>
</dbReference>
<feature type="transmembrane region" description="Helical" evidence="17">
    <location>
        <begin position="105"/>
        <end position="124"/>
    </location>
</feature>
<dbReference type="InterPro" id="IPR005829">
    <property type="entry name" value="Sugar_transporter_CS"/>
</dbReference>
<evidence type="ECO:0000256" key="5">
    <source>
        <dbReference type="ARBA" id="ARBA00022692"/>
    </source>
</evidence>
<evidence type="ECO:0000259" key="18">
    <source>
        <dbReference type="PROSITE" id="PS50850"/>
    </source>
</evidence>
<dbReference type="AlphaFoldDB" id="A0A7S2KRZ3"/>
<comment type="subcellular location">
    <subcellularLocation>
        <location evidence="1">Membrane</location>
        <topology evidence="1">Multi-pass membrane protein</topology>
    </subcellularLocation>
</comment>
<dbReference type="Pfam" id="PF00083">
    <property type="entry name" value="Sugar_tr"/>
    <property type="match status" value="1"/>
</dbReference>
<evidence type="ECO:0000256" key="9">
    <source>
        <dbReference type="ARBA" id="ARBA00044648"/>
    </source>
</evidence>
<dbReference type="NCBIfam" id="TIGR00879">
    <property type="entry name" value="SP"/>
    <property type="match status" value="1"/>
</dbReference>
<accession>A0A7S2KRZ3</accession>
<feature type="transmembrane region" description="Helical" evidence="17">
    <location>
        <begin position="160"/>
        <end position="182"/>
    </location>
</feature>
<dbReference type="PROSITE" id="PS50850">
    <property type="entry name" value="MFS"/>
    <property type="match status" value="1"/>
</dbReference>
<feature type="compositionally biased region" description="Polar residues" evidence="16">
    <location>
        <begin position="1"/>
        <end position="21"/>
    </location>
</feature>
<comment type="catalytic activity">
    <reaction evidence="10">
        <text>D-xylose(out) = D-xylose(in)</text>
        <dbReference type="Rhea" id="RHEA:78427"/>
        <dbReference type="ChEBI" id="CHEBI:53455"/>
    </reaction>
    <physiologicalReaction direction="left-to-right" evidence="10">
        <dbReference type="Rhea" id="RHEA:78428"/>
    </physiologicalReaction>
</comment>
<comment type="similarity">
    <text evidence="2 15">Belongs to the major facilitator superfamily. Sugar transporter (TC 2.A.1.1) family.</text>
</comment>
<evidence type="ECO:0000256" key="12">
    <source>
        <dbReference type="ARBA" id="ARBA00044668"/>
    </source>
</evidence>
<dbReference type="Gene3D" id="1.20.1250.20">
    <property type="entry name" value="MFS general substrate transporter like domains"/>
    <property type="match status" value="1"/>
</dbReference>
<dbReference type="GO" id="GO:0022857">
    <property type="term" value="F:transmembrane transporter activity"/>
    <property type="evidence" value="ECO:0007669"/>
    <property type="project" value="InterPro"/>
</dbReference>
<evidence type="ECO:0000256" key="16">
    <source>
        <dbReference type="SAM" id="MobiDB-lite"/>
    </source>
</evidence>
<evidence type="ECO:0000256" key="10">
    <source>
        <dbReference type="ARBA" id="ARBA00044656"/>
    </source>
</evidence>
<evidence type="ECO:0000256" key="15">
    <source>
        <dbReference type="RuleBase" id="RU003346"/>
    </source>
</evidence>